<proteinExistence type="predicted"/>
<evidence type="ECO:0000256" key="10">
    <source>
        <dbReference type="SAM" id="SignalP"/>
    </source>
</evidence>
<dbReference type="PANTHER" id="PTHR24028">
    <property type="entry name" value="CADHERIN-87A"/>
    <property type="match status" value="1"/>
</dbReference>
<organism evidence="12 13">
    <name type="scientific">Gouania willdenowi</name>
    <name type="common">Blunt-snouted clingfish</name>
    <name type="synonym">Lepadogaster willdenowi</name>
    <dbReference type="NCBI Taxonomy" id="441366"/>
    <lineage>
        <taxon>Eukaryota</taxon>
        <taxon>Metazoa</taxon>
        <taxon>Chordata</taxon>
        <taxon>Craniata</taxon>
        <taxon>Vertebrata</taxon>
        <taxon>Euteleostomi</taxon>
        <taxon>Actinopterygii</taxon>
        <taxon>Neopterygii</taxon>
        <taxon>Teleostei</taxon>
        <taxon>Neoteleostei</taxon>
        <taxon>Acanthomorphata</taxon>
        <taxon>Ovalentaria</taxon>
        <taxon>Blenniimorphae</taxon>
        <taxon>Blenniiformes</taxon>
        <taxon>Gobiesocoidei</taxon>
        <taxon>Gobiesocidae</taxon>
        <taxon>Gobiesocinae</taxon>
        <taxon>Gouania</taxon>
    </lineage>
</organism>
<keyword evidence="8" id="KW-0325">Glycoprotein</keyword>
<dbReference type="InterPro" id="IPR013164">
    <property type="entry name" value="Cadherin_N"/>
</dbReference>
<name>A0A8C5DN39_GOUWI</name>
<keyword evidence="10" id="KW-0732">Signal</keyword>
<dbReference type="PROSITE" id="PS50268">
    <property type="entry name" value="CADHERIN_2"/>
    <property type="match status" value="1"/>
</dbReference>
<dbReference type="GO" id="GO:0005509">
    <property type="term" value="F:calcium ion binding"/>
    <property type="evidence" value="ECO:0007669"/>
    <property type="project" value="UniProtKB-UniRule"/>
</dbReference>
<evidence type="ECO:0000313" key="12">
    <source>
        <dbReference type="Ensembl" id="ENSGWIP00000008464.1"/>
    </source>
</evidence>
<keyword evidence="4 9" id="KW-0106">Calcium</keyword>
<comment type="subcellular location">
    <subcellularLocation>
        <location evidence="1">Membrane</location>
        <topology evidence="1">Single-pass membrane protein</topology>
    </subcellularLocation>
</comment>
<dbReference type="Ensembl" id="ENSGWIT00000009454.1">
    <property type="protein sequence ID" value="ENSGWIP00000008464.1"/>
    <property type="gene ID" value="ENSGWIG00000005017.1"/>
</dbReference>
<evidence type="ECO:0000256" key="5">
    <source>
        <dbReference type="ARBA" id="ARBA00022889"/>
    </source>
</evidence>
<dbReference type="GO" id="GO:0009653">
    <property type="term" value="P:anatomical structure morphogenesis"/>
    <property type="evidence" value="ECO:0007669"/>
    <property type="project" value="UniProtKB-ARBA"/>
</dbReference>
<evidence type="ECO:0000256" key="9">
    <source>
        <dbReference type="PROSITE-ProRule" id="PRU00043"/>
    </source>
</evidence>
<feature type="signal peptide" evidence="10">
    <location>
        <begin position="1"/>
        <end position="19"/>
    </location>
</feature>
<keyword evidence="6" id="KW-1133">Transmembrane helix</keyword>
<dbReference type="PROSITE" id="PS00232">
    <property type="entry name" value="CADHERIN_1"/>
    <property type="match status" value="1"/>
</dbReference>
<evidence type="ECO:0000259" key="11">
    <source>
        <dbReference type="PROSITE" id="PS50268"/>
    </source>
</evidence>
<feature type="chain" id="PRO_5034066214" description="Cadherin domain-containing protein" evidence="10">
    <location>
        <begin position="20"/>
        <end position="145"/>
    </location>
</feature>
<dbReference type="SUPFAM" id="SSF49313">
    <property type="entry name" value="Cadherin-like"/>
    <property type="match status" value="1"/>
</dbReference>
<evidence type="ECO:0000256" key="8">
    <source>
        <dbReference type="ARBA" id="ARBA00023180"/>
    </source>
</evidence>
<reference evidence="12" key="2">
    <citation type="submission" date="2025-08" db="UniProtKB">
        <authorList>
            <consortium name="Ensembl"/>
        </authorList>
    </citation>
    <scope>IDENTIFICATION</scope>
</reference>
<keyword evidence="2" id="KW-0812">Transmembrane</keyword>
<reference evidence="12" key="3">
    <citation type="submission" date="2025-09" db="UniProtKB">
        <authorList>
            <consortium name="Ensembl"/>
        </authorList>
    </citation>
    <scope>IDENTIFICATION</scope>
</reference>
<dbReference type="AlphaFoldDB" id="A0A8C5DN39"/>
<dbReference type="InterPro" id="IPR050174">
    <property type="entry name" value="Protocadherin/Cadherin-CA"/>
</dbReference>
<dbReference type="GO" id="GO:0005886">
    <property type="term" value="C:plasma membrane"/>
    <property type="evidence" value="ECO:0007669"/>
    <property type="project" value="InterPro"/>
</dbReference>
<evidence type="ECO:0000256" key="1">
    <source>
        <dbReference type="ARBA" id="ARBA00004167"/>
    </source>
</evidence>
<dbReference type="GO" id="GO:0007156">
    <property type="term" value="P:homophilic cell adhesion via plasma membrane adhesion molecules"/>
    <property type="evidence" value="ECO:0007669"/>
    <property type="project" value="InterPro"/>
</dbReference>
<keyword evidence="13" id="KW-1185">Reference proteome</keyword>
<accession>A0A8C5DN39</accession>
<feature type="domain" description="Cadherin" evidence="11">
    <location>
        <begin position="67"/>
        <end position="123"/>
    </location>
</feature>
<evidence type="ECO:0000313" key="13">
    <source>
        <dbReference type="Proteomes" id="UP000694680"/>
    </source>
</evidence>
<keyword evidence="7" id="KW-0472">Membrane</keyword>
<dbReference type="FunFam" id="2.60.40.60:FF:000006">
    <property type="entry name" value="Protocadherin alpha 2"/>
    <property type="match status" value="1"/>
</dbReference>
<dbReference type="Gene3D" id="2.60.40.60">
    <property type="entry name" value="Cadherins"/>
    <property type="match status" value="1"/>
</dbReference>
<dbReference type="Pfam" id="PF08266">
    <property type="entry name" value="Cadherin_2"/>
    <property type="match status" value="1"/>
</dbReference>
<evidence type="ECO:0000256" key="4">
    <source>
        <dbReference type="ARBA" id="ARBA00022837"/>
    </source>
</evidence>
<evidence type="ECO:0000256" key="3">
    <source>
        <dbReference type="ARBA" id="ARBA00022737"/>
    </source>
</evidence>
<keyword evidence="5" id="KW-0130">Cell adhesion</keyword>
<dbReference type="CDD" id="cd11304">
    <property type="entry name" value="Cadherin_repeat"/>
    <property type="match status" value="1"/>
</dbReference>
<evidence type="ECO:0000256" key="2">
    <source>
        <dbReference type="ARBA" id="ARBA00022692"/>
    </source>
</evidence>
<evidence type="ECO:0000256" key="7">
    <source>
        <dbReference type="ARBA" id="ARBA00023136"/>
    </source>
</evidence>
<dbReference type="InterPro" id="IPR015919">
    <property type="entry name" value="Cadherin-like_sf"/>
</dbReference>
<keyword evidence="3" id="KW-0677">Repeat</keyword>
<protein>
    <recommendedName>
        <fullName evidence="11">Cadherin domain-containing protein</fullName>
    </recommendedName>
</protein>
<evidence type="ECO:0000256" key="6">
    <source>
        <dbReference type="ARBA" id="ARBA00022989"/>
    </source>
</evidence>
<dbReference type="InterPro" id="IPR020894">
    <property type="entry name" value="Cadherin_CS"/>
</dbReference>
<dbReference type="PRINTS" id="PR00205">
    <property type="entry name" value="CADHERIN"/>
</dbReference>
<dbReference type="PANTHER" id="PTHR24028:SF296">
    <property type="entry name" value="PROTOCADHERIN 1 GAMMA 11 PRECURSOR-RELATED"/>
    <property type="match status" value="1"/>
</dbReference>
<dbReference type="Proteomes" id="UP000694680">
    <property type="component" value="Chromosome 10"/>
</dbReference>
<reference evidence="12" key="1">
    <citation type="submission" date="2020-06" db="EMBL/GenBank/DDBJ databases">
        <authorList>
            <consortium name="Wellcome Sanger Institute Data Sharing"/>
        </authorList>
    </citation>
    <scope>NUCLEOTIDE SEQUENCE [LARGE SCALE GENOMIC DNA]</scope>
</reference>
<sequence>MIPSLLLSLLLCFSPLVSGHIRYSIPEEMKKGSLIGNVAQDLGLDLKRLRSGRARIVSGESIQYTELKADKGTLVVNERIDREQLCGDKASCVVKQELVLENPLELHRINIRVQDINDNSPKFKAETIKYEISESAVKGARLSAS</sequence>
<dbReference type="InterPro" id="IPR002126">
    <property type="entry name" value="Cadherin-like_dom"/>
</dbReference>